<organism evidence="2 3">
    <name type="scientific">Lentzea aerocolonigenes</name>
    <name type="common">Lechevalieria aerocolonigenes</name>
    <name type="synonym">Saccharothrix aerocolonigenes</name>
    <dbReference type="NCBI Taxonomy" id="68170"/>
    <lineage>
        <taxon>Bacteria</taxon>
        <taxon>Bacillati</taxon>
        <taxon>Actinomycetota</taxon>
        <taxon>Actinomycetes</taxon>
        <taxon>Pseudonocardiales</taxon>
        <taxon>Pseudonocardiaceae</taxon>
        <taxon>Lentzea</taxon>
    </lineage>
</organism>
<accession>A0A0F0GJI1</accession>
<dbReference type="RefSeq" id="WP_045316239.1">
    <property type="nucleotide sequence ID" value="NZ_JYJG01000332.1"/>
</dbReference>
<dbReference type="InterPro" id="IPR011051">
    <property type="entry name" value="RmlC_Cupin_sf"/>
</dbReference>
<protein>
    <submittedName>
        <fullName evidence="2">Cupin</fullName>
    </submittedName>
</protein>
<sequence length="138" mass="15017">MLAAGNTKVTDLLCATPPPIPEGAHAMTQLVELPPADEGLQPHRHSGPVFGYVVEGRILFELEGEAPREITAGEAFWEPGGDVVHYQVANLEPEAWSRFVAVCLCAPGVDMITMLEPEEIAARDHLRHPSARRNRTSS</sequence>
<dbReference type="AlphaFoldDB" id="A0A0F0GJI1"/>
<dbReference type="EMBL" id="JYJG01000332">
    <property type="protein sequence ID" value="KJK42706.1"/>
    <property type="molecule type" value="Genomic_DNA"/>
</dbReference>
<dbReference type="OrthoDB" id="4270834at2"/>
<name>A0A0F0GJI1_LENAE</name>
<evidence type="ECO:0000313" key="2">
    <source>
        <dbReference type="EMBL" id="KJK42706.1"/>
    </source>
</evidence>
<dbReference type="PANTHER" id="PTHR38599">
    <property type="entry name" value="CUPIN DOMAIN PROTEIN (AFU_ORTHOLOGUE AFUA_3G13620)"/>
    <property type="match status" value="1"/>
</dbReference>
<dbReference type="SUPFAM" id="SSF51182">
    <property type="entry name" value="RmlC-like cupins"/>
    <property type="match status" value="1"/>
</dbReference>
<dbReference type="PANTHER" id="PTHR38599:SF1">
    <property type="entry name" value="CUPIN DOMAIN PROTEIN (AFU_ORTHOLOGUE AFUA_3G13620)"/>
    <property type="match status" value="1"/>
</dbReference>
<dbReference type="InterPro" id="IPR014710">
    <property type="entry name" value="RmlC-like_jellyroll"/>
</dbReference>
<dbReference type="InterPro" id="IPR013096">
    <property type="entry name" value="Cupin_2"/>
</dbReference>
<dbReference type="PATRIC" id="fig|68170.10.peg.9365"/>
<dbReference type="Pfam" id="PF07883">
    <property type="entry name" value="Cupin_2"/>
    <property type="match status" value="1"/>
</dbReference>
<feature type="domain" description="Cupin type-2" evidence="1">
    <location>
        <begin position="30"/>
        <end position="94"/>
    </location>
</feature>
<proteinExistence type="predicted"/>
<evidence type="ECO:0000259" key="1">
    <source>
        <dbReference type="Pfam" id="PF07883"/>
    </source>
</evidence>
<dbReference type="Proteomes" id="UP000033393">
    <property type="component" value="Unassembled WGS sequence"/>
</dbReference>
<reference evidence="2 3" key="1">
    <citation type="submission" date="2015-02" db="EMBL/GenBank/DDBJ databases">
        <authorList>
            <person name="Ju K.-S."/>
            <person name="Doroghazi J.R."/>
            <person name="Metcalf W."/>
        </authorList>
    </citation>
    <scope>NUCLEOTIDE SEQUENCE [LARGE SCALE GENOMIC DNA]</scope>
    <source>
        <strain evidence="2 3">NRRL B-16140</strain>
    </source>
</reference>
<dbReference type="Gene3D" id="2.60.120.10">
    <property type="entry name" value="Jelly Rolls"/>
    <property type="match status" value="1"/>
</dbReference>
<comment type="caution">
    <text evidence="2">The sequence shown here is derived from an EMBL/GenBank/DDBJ whole genome shotgun (WGS) entry which is preliminary data.</text>
</comment>
<keyword evidence="3" id="KW-1185">Reference proteome</keyword>
<evidence type="ECO:0000313" key="3">
    <source>
        <dbReference type="Proteomes" id="UP000033393"/>
    </source>
</evidence>
<gene>
    <name evidence="2" type="ORF">UK23_36075</name>
</gene>